<evidence type="ECO:0000256" key="1">
    <source>
        <dbReference type="SAM" id="MobiDB-lite"/>
    </source>
</evidence>
<accession>A0A699S3X7</accession>
<protein>
    <submittedName>
        <fullName evidence="2">Uncharacterized protein</fullName>
    </submittedName>
</protein>
<organism evidence="2">
    <name type="scientific">Tanacetum cinerariifolium</name>
    <name type="common">Dalmatian daisy</name>
    <name type="synonym">Chrysanthemum cinerariifolium</name>
    <dbReference type="NCBI Taxonomy" id="118510"/>
    <lineage>
        <taxon>Eukaryota</taxon>
        <taxon>Viridiplantae</taxon>
        <taxon>Streptophyta</taxon>
        <taxon>Embryophyta</taxon>
        <taxon>Tracheophyta</taxon>
        <taxon>Spermatophyta</taxon>
        <taxon>Magnoliopsida</taxon>
        <taxon>eudicotyledons</taxon>
        <taxon>Gunneridae</taxon>
        <taxon>Pentapetalae</taxon>
        <taxon>asterids</taxon>
        <taxon>campanulids</taxon>
        <taxon>Asterales</taxon>
        <taxon>Asteraceae</taxon>
        <taxon>Asteroideae</taxon>
        <taxon>Anthemideae</taxon>
        <taxon>Anthemidinae</taxon>
        <taxon>Tanacetum</taxon>
    </lineage>
</organism>
<comment type="caution">
    <text evidence="2">The sequence shown here is derived from an EMBL/GenBank/DDBJ whole genome shotgun (WGS) entry which is preliminary data.</text>
</comment>
<sequence>DVELEAEEPDGVPEAIIGAGSQRPFAILDFPIGVYKIGESFTARDPQFVGGLAPWALMRDLEALRRHERIREAESGTSRTEIALIMPPKPMPETRMREIIRDQFSISMNEFMANMNSRAGGSGGHSGSGEASGSGGTGRNADGTGVRGAGPTVLELTG</sequence>
<dbReference type="EMBL" id="BKCJ011136192">
    <property type="protein sequence ID" value="GFC92179.1"/>
    <property type="molecule type" value="Genomic_DNA"/>
</dbReference>
<feature type="non-terminal residue" evidence="2">
    <location>
        <position position="1"/>
    </location>
</feature>
<evidence type="ECO:0000313" key="2">
    <source>
        <dbReference type="EMBL" id="GFC92179.1"/>
    </source>
</evidence>
<reference evidence="2" key="1">
    <citation type="journal article" date="2019" name="Sci. Rep.">
        <title>Draft genome of Tanacetum cinerariifolium, the natural source of mosquito coil.</title>
        <authorList>
            <person name="Yamashiro T."/>
            <person name="Shiraishi A."/>
            <person name="Satake H."/>
            <person name="Nakayama K."/>
        </authorList>
    </citation>
    <scope>NUCLEOTIDE SEQUENCE</scope>
</reference>
<proteinExistence type="predicted"/>
<feature type="region of interest" description="Disordered" evidence="1">
    <location>
        <begin position="115"/>
        <end position="158"/>
    </location>
</feature>
<feature type="compositionally biased region" description="Gly residues" evidence="1">
    <location>
        <begin position="120"/>
        <end position="138"/>
    </location>
</feature>
<feature type="non-terminal residue" evidence="2">
    <location>
        <position position="158"/>
    </location>
</feature>
<gene>
    <name evidence="2" type="ORF">Tci_864149</name>
</gene>
<name>A0A699S3X7_TANCI</name>
<dbReference type="AlphaFoldDB" id="A0A699S3X7"/>